<dbReference type="EMBL" id="JBHUOQ010000001">
    <property type="protein sequence ID" value="MFD2829507.1"/>
    <property type="molecule type" value="Genomic_DNA"/>
</dbReference>
<dbReference type="SUPFAM" id="SSF159173">
    <property type="entry name" value="YkvR-like"/>
    <property type="match status" value="1"/>
</dbReference>
<gene>
    <name evidence="1" type="ORF">ACFSX4_03440</name>
</gene>
<proteinExistence type="predicted"/>
<name>A0ABW5WT50_9STAP</name>
<organism evidence="1 2">
    <name type="scientific">Corticicoccus populi</name>
    <dbReference type="NCBI Taxonomy" id="1812821"/>
    <lineage>
        <taxon>Bacteria</taxon>
        <taxon>Bacillati</taxon>
        <taxon>Bacillota</taxon>
        <taxon>Bacilli</taxon>
        <taxon>Bacillales</taxon>
        <taxon>Staphylococcaceae</taxon>
        <taxon>Corticicoccus</taxon>
    </lineage>
</organism>
<dbReference type="Gene3D" id="2.40.30.80">
    <property type="entry name" value="YkvR-like"/>
    <property type="match status" value="1"/>
</dbReference>
<evidence type="ECO:0000313" key="2">
    <source>
        <dbReference type="Proteomes" id="UP001597519"/>
    </source>
</evidence>
<evidence type="ECO:0000313" key="1">
    <source>
        <dbReference type="EMBL" id="MFD2829507.1"/>
    </source>
</evidence>
<comment type="caution">
    <text evidence="1">The sequence shown here is derived from an EMBL/GenBank/DDBJ whole genome shotgun (WGS) entry which is preliminary data.</text>
</comment>
<dbReference type="RefSeq" id="WP_377771566.1">
    <property type="nucleotide sequence ID" value="NZ_JBHUOQ010000001.1"/>
</dbReference>
<sequence>MVNKILLNNVSIDLKSYEENDGQSEIQIIFDVTSDEYHDIAVLLYQEIFDVEVPERNLNFRGKIVNYYTDRTNLYEAGQVGEYNVTLKDVKAAS</sequence>
<accession>A0ABW5WT50</accession>
<dbReference type="InterPro" id="IPR023105">
    <property type="entry name" value="YkvR-like_sf"/>
</dbReference>
<dbReference type="Pfam" id="PF11514">
    <property type="entry name" value="DUF3219"/>
    <property type="match status" value="1"/>
</dbReference>
<protein>
    <submittedName>
        <fullName evidence="1">DUF3219 family protein</fullName>
    </submittedName>
</protein>
<dbReference type="Proteomes" id="UP001597519">
    <property type="component" value="Unassembled WGS sequence"/>
</dbReference>
<keyword evidence="2" id="KW-1185">Reference proteome</keyword>
<dbReference type="InterPro" id="IPR021596">
    <property type="entry name" value="DUF3219"/>
</dbReference>
<reference evidence="2" key="1">
    <citation type="journal article" date="2019" name="Int. J. Syst. Evol. Microbiol.">
        <title>The Global Catalogue of Microorganisms (GCM) 10K type strain sequencing project: providing services to taxonomists for standard genome sequencing and annotation.</title>
        <authorList>
            <consortium name="The Broad Institute Genomics Platform"/>
            <consortium name="The Broad Institute Genome Sequencing Center for Infectious Disease"/>
            <person name="Wu L."/>
            <person name="Ma J."/>
        </authorList>
    </citation>
    <scope>NUCLEOTIDE SEQUENCE [LARGE SCALE GENOMIC DNA]</scope>
    <source>
        <strain evidence="2">KCTC 33575</strain>
    </source>
</reference>